<dbReference type="EMBL" id="AVOT02067041">
    <property type="protein sequence ID" value="MBW0558702.1"/>
    <property type="molecule type" value="Genomic_DNA"/>
</dbReference>
<protein>
    <submittedName>
        <fullName evidence="1">Uncharacterized protein</fullName>
    </submittedName>
</protein>
<dbReference type="AlphaFoldDB" id="A0A9Q3JAD0"/>
<keyword evidence="2" id="KW-1185">Reference proteome</keyword>
<proteinExistence type="predicted"/>
<gene>
    <name evidence="1" type="ORF">O181_098417</name>
</gene>
<dbReference type="Proteomes" id="UP000765509">
    <property type="component" value="Unassembled WGS sequence"/>
</dbReference>
<comment type="caution">
    <text evidence="1">The sequence shown here is derived from an EMBL/GenBank/DDBJ whole genome shotgun (WGS) entry which is preliminary data.</text>
</comment>
<accession>A0A9Q3JAD0</accession>
<reference evidence="1" key="1">
    <citation type="submission" date="2021-03" db="EMBL/GenBank/DDBJ databases">
        <title>Draft genome sequence of rust myrtle Austropuccinia psidii MF-1, a brazilian biotype.</title>
        <authorList>
            <person name="Quecine M.C."/>
            <person name="Pachon D.M.R."/>
            <person name="Bonatelli M.L."/>
            <person name="Correr F.H."/>
            <person name="Franceschini L.M."/>
            <person name="Leite T.F."/>
            <person name="Margarido G.R.A."/>
            <person name="Almeida C.A."/>
            <person name="Ferrarezi J.A."/>
            <person name="Labate C.A."/>
        </authorList>
    </citation>
    <scope>NUCLEOTIDE SEQUENCE</scope>
    <source>
        <strain evidence="1">MF-1</strain>
    </source>
</reference>
<sequence length="84" mass="9302">MIVTPHLRDNIGLHCRSFTHHGAKVVCIYGYTPNDAYDATCLTATGTATCDPKSCMFRDTDGQTKTVDQLTLPKCWKGPKRVNN</sequence>
<evidence type="ECO:0000313" key="2">
    <source>
        <dbReference type="Proteomes" id="UP000765509"/>
    </source>
</evidence>
<name>A0A9Q3JAD0_9BASI</name>
<organism evidence="1 2">
    <name type="scientific">Austropuccinia psidii MF-1</name>
    <dbReference type="NCBI Taxonomy" id="1389203"/>
    <lineage>
        <taxon>Eukaryota</taxon>
        <taxon>Fungi</taxon>
        <taxon>Dikarya</taxon>
        <taxon>Basidiomycota</taxon>
        <taxon>Pucciniomycotina</taxon>
        <taxon>Pucciniomycetes</taxon>
        <taxon>Pucciniales</taxon>
        <taxon>Sphaerophragmiaceae</taxon>
        <taxon>Austropuccinia</taxon>
    </lineage>
</organism>
<evidence type="ECO:0000313" key="1">
    <source>
        <dbReference type="EMBL" id="MBW0558702.1"/>
    </source>
</evidence>